<dbReference type="STRING" id="579105.SAMN04488096_1029"/>
<evidence type="ECO:0000256" key="5">
    <source>
        <dbReference type="ARBA" id="ARBA00023237"/>
    </source>
</evidence>
<dbReference type="Pfam" id="PF07980">
    <property type="entry name" value="SusD_RagB"/>
    <property type="match status" value="1"/>
</dbReference>
<dbReference type="InterPro" id="IPR011990">
    <property type="entry name" value="TPR-like_helical_dom_sf"/>
</dbReference>
<evidence type="ECO:0000256" key="1">
    <source>
        <dbReference type="ARBA" id="ARBA00004442"/>
    </source>
</evidence>
<evidence type="ECO:0000259" key="7">
    <source>
        <dbReference type="Pfam" id="PF14322"/>
    </source>
</evidence>
<dbReference type="InterPro" id="IPR012944">
    <property type="entry name" value="SusD_RagB_dom"/>
</dbReference>
<comment type="subcellular location">
    <subcellularLocation>
        <location evidence="1">Cell outer membrane</location>
    </subcellularLocation>
</comment>
<dbReference type="GO" id="GO:0009279">
    <property type="term" value="C:cell outer membrane"/>
    <property type="evidence" value="ECO:0007669"/>
    <property type="project" value="UniProtKB-SubCell"/>
</dbReference>
<protein>
    <submittedName>
        <fullName evidence="8">RagB/SusD domain-containing protein</fullName>
    </submittedName>
</protein>
<keyword evidence="3" id="KW-0732">Signal</keyword>
<dbReference type="InterPro" id="IPR033985">
    <property type="entry name" value="SusD-like_N"/>
</dbReference>
<sequence>MIIASSIMLSCEEFLEVDVPDNRIISSTVFNDQESAESAVQGLYNELSTAYFAAGGPNSVSVLTGLSADNLITTVTSQNLREFEENELTVQNPNNYEVWSSAYNLIYQTNSVLEGLANASSINQQEIDRMRGEALFLRSFVYFYLVNLYGEVPLVLTTDYRQNSTLSSEEVQVLYNQIVNDLEEAKELLASMPQNKLRATSLTVNAFLARVYLYLENYQAAEIVSTDVISNSAVTLEANLDDVFLINSSEAIWQISPESTGTGALHTREGNFFILDGPPNSLNPVGLSSDFLEIYTNQDNRLQQWIASFNDDTGTYFYPFKYKVKYATTGEITEYTMVLRLAEQYLIRAEARANQGNSSGALTDLDVIRERAQIPSIMNTNPNLPVPAILDSIAVERRRELFTEWGHRWMDLKRTDQANEVLVPIKSLWESTDILYPIAEEELMKNPNLEQNPGY</sequence>
<dbReference type="AlphaFoldDB" id="A0A1M6BF92"/>
<keyword evidence="5" id="KW-0998">Cell outer membrane</keyword>
<dbReference type="Gene3D" id="1.25.40.390">
    <property type="match status" value="1"/>
</dbReference>
<comment type="similarity">
    <text evidence="2">Belongs to the SusD family.</text>
</comment>
<evidence type="ECO:0000313" key="9">
    <source>
        <dbReference type="Proteomes" id="UP000184225"/>
    </source>
</evidence>
<name>A0A1M6BF92_9FLAO</name>
<dbReference type="EMBL" id="FQYY01000002">
    <property type="protein sequence ID" value="SHI47337.1"/>
    <property type="molecule type" value="Genomic_DNA"/>
</dbReference>
<gene>
    <name evidence="8" type="ORF">SAMN04488096_1029</name>
</gene>
<evidence type="ECO:0000256" key="4">
    <source>
        <dbReference type="ARBA" id="ARBA00023136"/>
    </source>
</evidence>
<dbReference type="Pfam" id="PF14322">
    <property type="entry name" value="SusD-like_3"/>
    <property type="match status" value="1"/>
</dbReference>
<evidence type="ECO:0000259" key="6">
    <source>
        <dbReference type="Pfam" id="PF07980"/>
    </source>
</evidence>
<reference evidence="8 9" key="1">
    <citation type="submission" date="2016-11" db="EMBL/GenBank/DDBJ databases">
        <authorList>
            <person name="Jaros S."/>
            <person name="Januszkiewicz K."/>
            <person name="Wedrychowicz H."/>
        </authorList>
    </citation>
    <scope>NUCLEOTIDE SEQUENCE [LARGE SCALE GENOMIC DNA]</scope>
    <source>
        <strain evidence="8 9">DSM 21425</strain>
    </source>
</reference>
<dbReference type="CDD" id="cd08977">
    <property type="entry name" value="SusD"/>
    <property type="match status" value="1"/>
</dbReference>
<dbReference type="Proteomes" id="UP000184225">
    <property type="component" value="Unassembled WGS sequence"/>
</dbReference>
<organism evidence="8 9">
    <name type="scientific">Mesonia phycicola</name>
    <dbReference type="NCBI Taxonomy" id="579105"/>
    <lineage>
        <taxon>Bacteria</taxon>
        <taxon>Pseudomonadati</taxon>
        <taxon>Bacteroidota</taxon>
        <taxon>Flavobacteriia</taxon>
        <taxon>Flavobacteriales</taxon>
        <taxon>Flavobacteriaceae</taxon>
        <taxon>Mesonia</taxon>
    </lineage>
</organism>
<keyword evidence="4" id="KW-0472">Membrane</keyword>
<evidence type="ECO:0000256" key="2">
    <source>
        <dbReference type="ARBA" id="ARBA00006275"/>
    </source>
</evidence>
<dbReference type="SUPFAM" id="SSF48452">
    <property type="entry name" value="TPR-like"/>
    <property type="match status" value="1"/>
</dbReference>
<keyword evidence="9" id="KW-1185">Reference proteome</keyword>
<accession>A0A1M6BF92</accession>
<evidence type="ECO:0000313" key="8">
    <source>
        <dbReference type="EMBL" id="SHI47337.1"/>
    </source>
</evidence>
<evidence type="ECO:0000256" key="3">
    <source>
        <dbReference type="ARBA" id="ARBA00022729"/>
    </source>
</evidence>
<proteinExistence type="inferred from homology"/>
<feature type="domain" description="RagB/SusD" evidence="6">
    <location>
        <begin position="309"/>
        <end position="455"/>
    </location>
</feature>
<feature type="domain" description="SusD-like N-terminal" evidence="7">
    <location>
        <begin position="14"/>
        <end position="213"/>
    </location>
</feature>